<dbReference type="EMBL" id="CP029530">
    <property type="protein sequence ID" value="AYU81410.1"/>
    <property type="molecule type" value="Genomic_DNA"/>
</dbReference>
<dbReference type="AlphaFoldDB" id="A0A3Q8IFF4"/>
<dbReference type="Proteomes" id="UP000274082">
    <property type="component" value="Chromosome 31"/>
</dbReference>
<feature type="region of interest" description="Disordered" evidence="1">
    <location>
        <begin position="28"/>
        <end position="73"/>
    </location>
</feature>
<dbReference type="VEuPathDB" id="TriTrypDB:LdCL_310028300"/>
<feature type="compositionally biased region" description="Polar residues" evidence="1">
    <location>
        <begin position="28"/>
        <end position="44"/>
    </location>
</feature>
<evidence type="ECO:0000256" key="1">
    <source>
        <dbReference type="SAM" id="MobiDB-lite"/>
    </source>
</evidence>
<evidence type="ECO:0000313" key="2">
    <source>
        <dbReference type="EMBL" id="AYU81410.1"/>
    </source>
</evidence>
<protein>
    <submittedName>
        <fullName evidence="2">Uncharacterized protein</fullName>
    </submittedName>
</protein>
<reference evidence="2 3" key="1">
    <citation type="journal article" date="2018" name="Sci. Rep.">
        <title>A complete Leishmania donovani reference genome identifies novel genetic variations associated with virulence.</title>
        <authorList>
            <person name="Lypaczewski P."/>
            <person name="Hoshizaki J."/>
            <person name="Zhang W.-W."/>
            <person name="McCall L.-I."/>
            <person name="Torcivia-Rodriguez J."/>
            <person name="Simonyan V."/>
            <person name="Kaur A."/>
            <person name="Dewar K."/>
            <person name="Matlashewski G."/>
        </authorList>
    </citation>
    <scope>NUCLEOTIDE SEQUENCE [LARGE SCALE GENOMIC DNA]</scope>
    <source>
        <strain evidence="2 3">LdCL</strain>
    </source>
</reference>
<organism evidence="2 3">
    <name type="scientific">Leishmania donovani</name>
    <dbReference type="NCBI Taxonomy" id="5661"/>
    <lineage>
        <taxon>Eukaryota</taxon>
        <taxon>Discoba</taxon>
        <taxon>Euglenozoa</taxon>
        <taxon>Kinetoplastea</taxon>
        <taxon>Metakinetoplastina</taxon>
        <taxon>Trypanosomatida</taxon>
        <taxon>Trypanosomatidae</taxon>
        <taxon>Leishmaniinae</taxon>
        <taxon>Leishmania</taxon>
    </lineage>
</organism>
<sequence length="73" mass="7720">MATLQPANTAKVAEKAKVQFGCSTQASINANYSSGTPASCSAKPTASRHSASVRRPASRRATSRGASRRQQRR</sequence>
<feature type="compositionally biased region" description="Basic residues" evidence="1">
    <location>
        <begin position="56"/>
        <end position="73"/>
    </location>
</feature>
<dbReference type="VEuPathDB" id="TriTrypDB:LDHU3_31.3690"/>
<evidence type="ECO:0000313" key="3">
    <source>
        <dbReference type="Proteomes" id="UP000274082"/>
    </source>
</evidence>
<accession>A0A3Q8IFF4</accession>
<name>A0A3Q8IFF4_LEIDO</name>
<proteinExistence type="predicted"/>
<keyword evidence="3" id="KW-1185">Reference proteome</keyword>
<gene>
    <name evidence="2" type="ORF">LdCL_310028300</name>
</gene>